<sequence>MFQHITKLGFYTLELGLLLLIGIVIYLGTIATPKGGGMYMINTSLSTTAKWLLRRCYLLSFFCK</sequence>
<evidence type="ECO:0000313" key="2">
    <source>
        <dbReference type="EMBL" id="ETK10269.1"/>
    </source>
</evidence>
<dbReference type="EMBL" id="AYYE01000524">
    <property type="protein sequence ID" value="ETK10269.1"/>
    <property type="molecule type" value="Genomic_DNA"/>
</dbReference>
<name>W2CST9_9BACT</name>
<reference evidence="2 3" key="1">
    <citation type="submission" date="2013-11" db="EMBL/GenBank/DDBJ databases">
        <title>Single cell genomics of uncultured Tannerella BU063 (oral taxon 286).</title>
        <authorList>
            <person name="Beall C.J."/>
            <person name="Campbell A.G."/>
            <person name="Griffen A.L."/>
            <person name="Podar M."/>
            <person name="Leys E.J."/>
        </authorList>
    </citation>
    <scope>NUCLEOTIDE SEQUENCE [LARGE SCALE GENOMIC DNA]</scope>
    <source>
        <strain evidence="2">Cell 1/3</strain>
    </source>
</reference>
<evidence type="ECO:0000256" key="1">
    <source>
        <dbReference type="SAM" id="Phobius"/>
    </source>
</evidence>
<proteinExistence type="predicted"/>
<feature type="transmembrane region" description="Helical" evidence="1">
    <location>
        <begin position="12"/>
        <end position="31"/>
    </location>
</feature>
<keyword evidence="1" id="KW-0472">Membrane</keyword>
<gene>
    <name evidence="2" type="ORF">T230_02630</name>
</gene>
<dbReference type="Proteomes" id="UP000034982">
    <property type="component" value="Unassembled WGS sequence"/>
</dbReference>
<dbReference type="AlphaFoldDB" id="W2CST9"/>
<evidence type="ECO:0000313" key="3">
    <source>
        <dbReference type="Proteomes" id="UP000034982"/>
    </source>
</evidence>
<protein>
    <submittedName>
        <fullName evidence="2">Uncharacterized protein</fullName>
    </submittedName>
</protein>
<keyword evidence="1" id="KW-1133">Transmembrane helix</keyword>
<organism evidence="2 3">
    <name type="scientific">Tannerella sp. oral taxon BU063 isolate Cell 1/3</name>
    <dbReference type="NCBI Taxonomy" id="1411022"/>
    <lineage>
        <taxon>Bacteria</taxon>
        <taxon>Pseudomonadati</taxon>
        <taxon>Bacteroidota</taxon>
        <taxon>Bacteroidia</taxon>
        <taxon>Bacteroidales</taxon>
        <taxon>Tannerellaceae</taxon>
        <taxon>Tannerella</taxon>
    </lineage>
</organism>
<accession>W2CST9</accession>
<keyword evidence="1" id="KW-0812">Transmembrane</keyword>
<comment type="caution">
    <text evidence="2">The sequence shown here is derived from an EMBL/GenBank/DDBJ whole genome shotgun (WGS) entry which is preliminary data.</text>
</comment>